<organism evidence="1 2">
    <name type="scientific">Alteribacter keqinensis</name>
    <dbReference type="NCBI Taxonomy" id="2483800"/>
    <lineage>
        <taxon>Bacteria</taxon>
        <taxon>Bacillati</taxon>
        <taxon>Bacillota</taxon>
        <taxon>Bacilli</taxon>
        <taxon>Bacillales</taxon>
        <taxon>Bacillaceae</taxon>
        <taxon>Alteribacter</taxon>
    </lineage>
</organism>
<dbReference type="OrthoDB" id="4014363at2"/>
<dbReference type="RefSeq" id="WP_122900241.1">
    <property type="nucleotide sequence ID" value="NZ_RHIB01000003.1"/>
</dbReference>
<dbReference type="AlphaFoldDB" id="A0A3M7TNM6"/>
<dbReference type="Proteomes" id="UP000278746">
    <property type="component" value="Unassembled WGS sequence"/>
</dbReference>
<sequence length="384" mass="44201">MASDRFFSNTYEESRAGFRDQLKEIEKYWPNARLETYHIGSEEEDNTTDILAADALEEKRDLLIITTGEHGVEGFTGSAVLQLFIEEYLPVINPETTGMRLVHAVNPWGMRHFRRVTENNVDLNRNYIKDWDKVTGTVNEEFARQKDAFVPSEPVGDLHTQKEKLSFRLKESYTTEELAKLKDTPSGQYRFETGIFYGGNDYDEPAEKLKNRYLNWVKGYDHPVHMDIHSGGGPKDELSLIFTEADSRSENTLREELSYDHVMKAPEVDGDSNLFLQKAVQVEYPDKKALVCLFEFGTIGESLDDLIFCTRTMINENQLYFKGAAKKEDREEIQRDFARLFYPRKKEWQEQVIEKGRKGINAILTSEKIQLHSVPGTAGTLPDT</sequence>
<dbReference type="Pfam" id="PF10994">
    <property type="entry name" value="DUF2817"/>
    <property type="match status" value="1"/>
</dbReference>
<protein>
    <submittedName>
        <fullName evidence="1">DUF2817 domain-containing protein</fullName>
    </submittedName>
</protein>
<evidence type="ECO:0000313" key="2">
    <source>
        <dbReference type="Proteomes" id="UP000278746"/>
    </source>
</evidence>
<name>A0A3M7TNM6_9BACI</name>
<gene>
    <name evidence="1" type="ORF">EBO34_15470</name>
</gene>
<dbReference type="CDD" id="cd06233">
    <property type="entry name" value="M14-like"/>
    <property type="match status" value="1"/>
</dbReference>
<evidence type="ECO:0000313" key="1">
    <source>
        <dbReference type="EMBL" id="RNA66617.1"/>
    </source>
</evidence>
<dbReference type="SUPFAM" id="SSF53187">
    <property type="entry name" value="Zn-dependent exopeptidases"/>
    <property type="match status" value="1"/>
</dbReference>
<accession>A0A3M7TNM6</accession>
<keyword evidence="2" id="KW-1185">Reference proteome</keyword>
<comment type="caution">
    <text evidence="1">The sequence shown here is derived from an EMBL/GenBank/DDBJ whole genome shotgun (WGS) entry which is preliminary data.</text>
</comment>
<dbReference type="EMBL" id="RHIB01000003">
    <property type="protein sequence ID" value="RNA66617.1"/>
    <property type="molecule type" value="Genomic_DNA"/>
</dbReference>
<reference evidence="1 2" key="1">
    <citation type="submission" date="2018-10" db="EMBL/GenBank/DDBJ databases">
        <title>Bacillus Keqinensis sp. nov., a moderately halophilic bacterium isolated from a saline-alkaline lake.</title>
        <authorList>
            <person name="Wang H."/>
        </authorList>
    </citation>
    <scope>NUCLEOTIDE SEQUENCE [LARGE SCALE GENOMIC DNA]</scope>
    <source>
        <strain evidence="1 2">KQ-3</strain>
    </source>
</reference>
<dbReference type="Gene3D" id="3.40.630.10">
    <property type="entry name" value="Zn peptidases"/>
    <property type="match status" value="1"/>
</dbReference>
<proteinExistence type="predicted"/>
<dbReference type="InterPro" id="IPR021259">
    <property type="entry name" value="DUF2817"/>
</dbReference>